<reference evidence="14 15" key="2">
    <citation type="submission" date="2020-08" db="EMBL/GenBank/DDBJ databases">
        <authorList>
            <person name="Ueki A."/>
            <person name="Tonouchi A."/>
        </authorList>
    </citation>
    <scope>NUCLEOTIDE SEQUENCE [LARGE SCALE GENOMIC DNA]</scope>
    <source>
        <strain evidence="14 15">CTTW</strain>
    </source>
</reference>
<evidence type="ECO:0000256" key="12">
    <source>
        <dbReference type="ARBA" id="ARBA00031636"/>
    </source>
</evidence>
<organism evidence="14 15">
    <name type="scientific">Anaerocolumna chitinilytica</name>
    <dbReference type="NCBI Taxonomy" id="1727145"/>
    <lineage>
        <taxon>Bacteria</taxon>
        <taxon>Bacillati</taxon>
        <taxon>Bacillota</taxon>
        <taxon>Clostridia</taxon>
        <taxon>Lachnospirales</taxon>
        <taxon>Lachnospiraceae</taxon>
        <taxon>Anaerocolumna</taxon>
    </lineage>
</organism>
<dbReference type="PANTHER" id="PTHR43298">
    <property type="entry name" value="MULTIDRUG RESISTANCE PROTEIN NORM-RELATED"/>
    <property type="match status" value="1"/>
</dbReference>
<dbReference type="InterPro" id="IPR050222">
    <property type="entry name" value="MATE_MdtK"/>
</dbReference>
<feature type="transmembrane region" description="Helical" evidence="13">
    <location>
        <begin position="266"/>
        <end position="286"/>
    </location>
</feature>
<feature type="transmembrane region" description="Helical" evidence="13">
    <location>
        <begin position="331"/>
        <end position="352"/>
    </location>
</feature>
<evidence type="ECO:0000256" key="13">
    <source>
        <dbReference type="SAM" id="Phobius"/>
    </source>
</evidence>
<keyword evidence="11 13" id="KW-0472">Membrane</keyword>
<sequence length="456" mass="49873">MEKRKWFQLDKKADKEIISLAWPSITEQILEMMVGMVSTIFMGRIGIFAVAAVGMVNMLMGFMQTVFSGLSIGTTVIIARVTGEGNHHEAKRALIQSGYMAILVGVLLAVIGRVFSLPLLNLFFGKAEPEVFQAGISYFNIVLINLPFLVLDIIVSGAMRGAGDTKTPMIITGGVNIINIILNTVLIFGVPILHIPALGIVGSAIAVTVSRIIGVTVRVLVLYNYKKLKLNLSLKDDYSIKPEMIKRIINIGIPGFIEQAVMQGGFLVLQIIIVPLGTVAMAAYQIGLNINALAFFPIFGFAIANTTLVGQSLGEKNYEKAETYSREGMKITMAVGFFIGILMIIFAKYLAVLYTGDPLVIKESIGIVCTFGVIEPLLAILNLCSATLKAAGDIKYVMITSFVGLWTFRVILSFVLIHLLHIGLTAVMIGIFFDFCSRSIMYLTRVHDGKWKYIKV</sequence>
<keyword evidence="7" id="KW-1003">Cell membrane</keyword>
<feature type="transmembrane region" description="Helical" evidence="13">
    <location>
        <begin position="135"/>
        <end position="158"/>
    </location>
</feature>
<evidence type="ECO:0000256" key="8">
    <source>
        <dbReference type="ARBA" id="ARBA00022692"/>
    </source>
</evidence>
<feature type="transmembrane region" description="Helical" evidence="13">
    <location>
        <begin position="292"/>
        <end position="310"/>
    </location>
</feature>
<feature type="transmembrane region" description="Helical" evidence="13">
    <location>
        <begin position="200"/>
        <end position="225"/>
    </location>
</feature>
<keyword evidence="8 13" id="KW-0812">Transmembrane</keyword>
<dbReference type="InterPro" id="IPR048279">
    <property type="entry name" value="MdtK-like"/>
</dbReference>
<dbReference type="GO" id="GO:0006811">
    <property type="term" value="P:monoatomic ion transport"/>
    <property type="evidence" value="ECO:0007669"/>
    <property type="project" value="UniProtKB-KW"/>
</dbReference>
<dbReference type="GO" id="GO:0042910">
    <property type="term" value="F:xenobiotic transmembrane transporter activity"/>
    <property type="evidence" value="ECO:0007669"/>
    <property type="project" value="InterPro"/>
</dbReference>
<feature type="transmembrane region" description="Helical" evidence="13">
    <location>
        <begin position="34"/>
        <end position="56"/>
    </location>
</feature>
<feature type="transmembrane region" description="Helical" evidence="13">
    <location>
        <begin position="62"/>
        <end position="81"/>
    </location>
</feature>
<evidence type="ECO:0000256" key="7">
    <source>
        <dbReference type="ARBA" id="ARBA00022475"/>
    </source>
</evidence>
<evidence type="ECO:0000256" key="11">
    <source>
        <dbReference type="ARBA" id="ARBA00023136"/>
    </source>
</evidence>
<feature type="transmembrane region" description="Helical" evidence="13">
    <location>
        <begin position="170"/>
        <end position="194"/>
    </location>
</feature>
<comment type="function">
    <text evidence="1">Multidrug efflux pump.</text>
</comment>
<dbReference type="NCBIfam" id="TIGR00797">
    <property type="entry name" value="matE"/>
    <property type="match status" value="1"/>
</dbReference>
<evidence type="ECO:0000313" key="15">
    <source>
        <dbReference type="Proteomes" id="UP000515703"/>
    </source>
</evidence>
<keyword evidence="5" id="KW-0813">Transport</keyword>
<gene>
    <name evidence="14" type="ORF">bsdcttw_16950</name>
</gene>
<dbReference type="KEGG" id="acht:bsdcttw_16950"/>
<dbReference type="EMBL" id="AP023368">
    <property type="protein sequence ID" value="BCJ98654.1"/>
    <property type="molecule type" value="Genomic_DNA"/>
</dbReference>
<dbReference type="Proteomes" id="UP000515703">
    <property type="component" value="Chromosome"/>
</dbReference>
<keyword evidence="6" id="KW-0050">Antiport</keyword>
<accession>A0A7I8DMW0</accession>
<dbReference type="InterPro" id="IPR002528">
    <property type="entry name" value="MATE_fam"/>
</dbReference>
<keyword evidence="9 13" id="KW-1133">Transmembrane helix</keyword>
<evidence type="ECO:0000256" key="4">
    <source>
        <dbReference type="ARBA" id="ARBA00020268"/>
    </source>
</evidence>
<reference evidence="14 15" key="1">
    <citation type="submission" date="2020-08" db="EMBL/GenBank/DDBJ databases">
        <title>Draft genome sequencing of an Anaerocolumna strain isolated from anoxic soil subjected to BSD treatment.</title>
        <authorList>
            <person name="Uek A."/>
            <person name="Tonouchi A."/>
        </authorList>
    </citation>
    <scope>NUCLEOTIDE SEQUENCE [LARGE SCALE GENOMIC DNA]</scope>
    <source>
        <strain evidence="14 15">CTTW</strain>
    </source>
</reference>
<dbReference type="GO" id="GO:0005886">
    <property type="term" value="C:plasma membrane"/>
    <property type="evidence" value="ECO:0007669"/>
    <property type="project" value="UniProtKB-SubCell"/>
</dbReference>
<comment type="subcellular location">
    <subcellularLocation>
        <location evidence="2">Cell membrane</location>
        <topology evidence="2">Multi-pass membrane protein</topology>
    </subcellularLocation>
</comment>
<dbReference type="AlphaFoldDB" id="A0A7I8DMW0"/>
<dbReference type="CDD" id="cd13137">
    <property type="entry name" value="MATE_NorM_like"/>
    <property type="match status" value="1"/>
</dbReference>
<dbReference type="GO" id="GO:0015297">
    <property type="term" value="F:antiporter activity"/>
    <property type="evidence" value="ECO:0007669"/>
    <property type="project" value="UniProtKB-KW"/>
</dbReference>
<comment type="similarity">
    <text evidence="3">Belongs to the multi antimicrobial extrusion (MATE) (TC 2.A.66.1) family.</text>
</comment>
<protein>
    <recommendedName>
        <fullName evidence="4">Probable multidrug resistance protein NorM</fullName>
    </recommendedName>
    <alternativeName>
        <fullName evidence="12">Multidrug-efflux transporter</fullName>
    </alternativeName>
</protein>
<evidence type="ECO:0000256" key="1">
    <source>
        <dbReference type="ARBA" id="ARBA00003408"/>
    </source>
</evidence>
<evidence type="ECO:0000313" key="14">
    <source>
        <dbReference type="EMBL" id="BCJ98654.1"/>
    </source>
</evidence>
<evidence type="ECO:0000256" key="10">
    <source>
        <dbReference type="ARBA" id="ARBA00023065"/>
    </source>
</evidence>
<evidence type="ECO:0000256" key="5">
    <source>
        <dbReference type="ARBA" id="ARBA00022448"/>
    </source>
</evidence>
<evidence type="ECO:0000256" key="9">
    <source>
        <dbReference type="ARBA" id="ARBA00022989"/>
    </source>
</evidence>
<evidence type="ECO:0000256" key="2">
    <source>
        <dbReference type="ARBA" id="ARBA00004651"/>
    </source>
</evidence>
<dbReference type="RefSeq" id="WP_185258974.1">
    <property type="nucleotide sequence ID" value="NZ_AP023368.1"/>
</dbReference>
<keyword evidence="15" id="KW-1185">Reference proteome</keyword>
<name>A0A7I8DMW0_9FIRM</name>
<dbReference type="Pfam" id="PF01554">
    <property type="entry name" value="MatE"/>
    <property type="match status" value="2"/>
</dbReference>
<feature type="transmembrane region" description="Helical" evidence="13">
    <location>
        <begin position="364"/>
        <end position="384"/>
    </location>
</feature>
<evidence type="ECO:0000256" key="6">
    <source>
        <dbReference type="ARBA" id="ARBA00022449"/>
    </source>
</evidence>
<dbReference type="PIRSF" id="PIRSF006603">
    <property type="entry name" value="DinF"/>
    <property type="match status" value="1"/>
</dbReference>
<evidence type="ECO:0000256" key="3">
    <source>
        <dbReference type="ARBA" id="ARBA00010199"/>
    </source>
</evidence>
<feature type="transmembrane region" description="Helical" evidence="13">
    <location>
        <begin position="93"/>
        <end position="115"/>
    </location>
</feature>
<proteinExistence type="inferred from homology"/>
<keyword evidence="10" id="KW-0406">Ion transport</keyword>
<dbReference type="PANTHER" id="PTHR43298:SF2">
    <property type="entry name" value="FMN_FAD EXPORTER YEEO-RELATED"/>
    <property type="match status" value="1"/>
</dbReference>